<dbReference type="Pfam" id="PF03171">
    <property type="entry name" value="2OG-FeII_Oxy"/>
    <property type="match status" value="1"/>
</dbReference>
<dbReference type="AlphaFoldDB" id="A0A5J9TAP4"/>
<comment type="caution">
    <text evidence="8">The sequence shown here is derived from an EMBL/GenBank/DDBJ whole genome shotgun (WGS) entry which is preliminary data.</text>
</comment>
<dbReference type="EMBL" id="RWGY01000039">
    <property type="protein sequence ID" value="TVU08355.1"/>
    <property type="molecule type" value="Genomic_DNA"/>
</dbReference>
<dbReference type="OrthoDB" id="642916at2759"/>
<dbReference type="InterPro" id="IPR026992">
    <property type="entry name" value="DIOX_N"/>
</dbReference>
<evidence type="ECO:0000313" key="7">
    <source>
        <dbReference type="EMBL" id="TVU08355.1"/>
    </source>
</evidence>
<feature type="non-terminal residue" evidence="8">
    <location>
        <position position="1"/>
    </location>
</feature>
<evidence type="ECO:0000259" key="6">
    <source>
        <dbReference type="PROSITE" id="PS51471"/>
    </source>
</evidence>
<sequence length="367" mass="39884">MAAAYDAASALAAFHETRAGVRGLVESGVTAVPPIFLIPTTASPRSSPSPTRAFAFPVVDLSLPRADTVELVRAAATSLGVFHVTNHGVHASTVDSAVSAVRAFHEQPVAARSAFYSTSGAVAYSTFPNIPQQRGQPAAFSLLPWRDSLVVNFDGGDGEPDGLPPVCRDALLEYHRCLTGFGKEMTALLSEALGLPAERLEQELQVEGSVMACHYYPACPEPLRVVGTRDHTDDNLFTVLARDDVGGLQVWLDGGDDDGEWVEVAPVTGALLVNVGDILKVVSNDEYKSVEHRVVIKAPQDVRTSIALFFKPAKRGEYDFFGPLPELVTEGRPARYRSLTYPQLMNYRRELGHARLSLDRFKIVYDY</sequence>
<dbReference type="PANTHER" id="PTHR10209">
    <property type="entry name" value="OXIDOREDUCTASE, 2OG-FE II OXYGENASE FAMILY PROTEIN"/>
    <property type="match status" value="1"/>
</dbReference>
<dbReference type="FunFam" id="2.60.120.330:FF:000026">
    <property type="entry name" value="DIBOA-glucoside dioxygenase BX6"/>
    <property type="match status" value="1"/>
</dbReference>
<dbReference type="Proteomes" id="UP000324897">
    <property type="component" value="Chromosome 3"/>
</dbReference>
<protein>
    <recommendedName>
        <fullName evidence="6">Fe2OG dioxygenase domain-containing protein</fullName>
    </recommendedName>
</protein>
<proteinExistence type="inferred from homology"/>
<evidence type="ECO:0000313" key="9">
    <source>
        <dbReference type="Proteomes" id="UP000324897"/>
    </source>
</evidence>
<dbReference type="GO" id="GO:0051213">
    <property type="term" value="F:dioxygenase activity"/>
    <property type="evidence" value="ECO:0007669"/>
    <property type="project" value="UniProtKB-ARBA"/>
</dbReference>
<keyword evidence="3 5" id="KW-0560">Oxidoreductase</keyword>
<dbReference type="InterPro" id="IPR005123">
    <property type="entry name" value="Oxoglu/Fe-dep_dioxygenase_dom"/>
</dbReference>
<feature type="domain" description="Fe2OG dioxygenase" evidence="6">
    <location>
        <begin position="207"/>
        <end position="312"/>
    </location>
</feature>
<dbReference type="Pfam" id="PF14226">
    <property type="entry name" value="DIOX_N"/>
    <property type="match status" value="1"/>
</dbReference>
<dbReference type="PANTHER" id="PTHR10209:SF662">
    <property type="entry name" value="OS01G0536400 PROTEIN"/>
    <property type="match status" value="1"/>
</dbReference>
<gene>
    <name evidence="7" type="ORF">EJB05_41758</name>
    <name evidence="8" type="ORF">EJB05_41762</name>
</gene>
<dbReference type="PROSITE" id="PS51471">
    <property type="entry name" value="FE2OG_OXY"/>
    <property type="match status" value="1"/>
</dbReference>
<evidence type="ECO:0000256" key="5">
    <source>
        <dbReference type="RuleBase" id="RU003682"/>
    </source>
</evidence>
<dbReference type="Gramene" id="TVU08355">
    <property type="protein sequence ID" value="TVU08355"/>
    <property type="gene ID" value="EJB05_41758"/>
</dbReference>
<keyword evidence="2 5" id="KW-0479">Metal-binding</keyword>
<name>A0A5J9TAP4_9POAL</name>
<dbReference type="Gene3D" id="2.60.120.330">
    <property type="entry name" value="B-lactam Antibiotic, Isopenicillin N Synthase, Chain"/>
    <property type="match status" value="1"/>
</dbReference>
<dbReference type="GO" id="GO:0046872">
    <property type="term" value="F:metal ion binding"/>
    <property type="evidence" value="ECO:0007669"/>
    <property type="project" value="UniProtKB-KW"/>
</dbReference>
<evidence type="ECO:0000313" key="8">
    <source>
        <dbReference type="EMBL" id="TVU08359.1"/>
    </source>
</evidence>
<keyword evidence="4 5" id="KW-0408">Iron</keyword>
<evidence type="ECO:0000256" key="1">
    <source>
        <dbReference type="ARBA" id="ARBA00008056"/>
    </source>
</evidence>
<organism evidence="8 9">
    <name type="scientific">Eragrostis curvula</name>
    <name type="common">weeping love grass</name>
    <dbReference type="NCBI Taxonomy" id="38414"/>
    <lineage>
        <taxon>Eukaryota</taxon>
        <taxon>Viridiplantae</taxon>
        <taxon>Streptophyta</taxon>
        <taxon>Embryophyta</taxon>
        <taxon>Tracheophyta</taxon>
        <taxon>Spermatophyta</taxon>
        <taxon>Magnoliopsida</taxon>
        <taxon>Liliopsida</taxon>
        <taxon>Poales</taxon>
        <taxon>Poaceae</taxon>
        <taxon>PACMAD clade</taxon>
        <taxon>Chloridoideae</taxon>
        <taxon>Eragrostideae</taxon>
        <taxon>Eragrostidinae</taxon>
        <taxon>Eragrostis</taxon>
    </lineage>
</organism>
<reference evidence="8 9" key="1">
    <citation type="journal article" date="2019" name="Sci. Rep.">
        <title>A high-quality genome of Eragrostis curvula grass provides insights into Poaceae evolution and supports new strategies to enhance forage quality.</title>
        <authorList>
            <person name="Carballo J."/>
            <person name="Santos B.A.C.M."/>
            <person name="Zappacosta D."/>
            <person name="Garbus I."/>
            <person name="Selva J.P."/>
            <person name="Gallo C.A."/>
            <person name="Diaz A."/>
            <person name="Albertini E."/>
            <person name="Caccamo M."/>
            <person name="Echenique V."/>
        </authorList>
    </citation>
    <scope>NUCLEOTIDE SEQUENCE [LARGE SCALE GENOMIC DNA]</scope>
    <source>
        <strain evidence="9">cv. Victoria</strain>
        <tissue evidence="8">Leaf</tissue>
    </source>
</reference>
<dbReference type="SUPFAM" id="SSF51197">
    <property type="entry name" value="Clavaminate synthase-like"/>
    <property type="match status" value="1"/>
</dbReference>
<keyword evidence="9" id="KW-1185">Reference proteome</keyword>
<accession>A0A5J9TAP4</accession>
<dbReference type="EMBL" id="RWGY01000039">
    <property type="protein sequence ID" value="TVU08359.1"/>
    <property type="molecule type" value="Genomic_DNA"/>
</dbReference>
<comment type="similarity">
    <text evidence="1 5">Belongs to the iron/ascorbate-dependent oxidoreductase family.</text>
</comment>
<evidence type="ECO:0000256" key="3">
    <source>
        <dbReference type="ARBA" id="ARBA00023002"/>
    </source>
</evidence>
<evidence type="ECO:0000256" key="2">
    <source>
        <dbReference type="ARBA" id="ARBA00022723"/>
    </source>
</evidence>
<dbReference type="InterPro" id="IPR027443">
    <property type="entry name" value="IPNS-like_sf"/>
</dbReference>
<dbReference type="Gramene" id="TVU08359">
    <property type="protein sequence ID" value="TVU08359"/>
    <property type="gene ID" value="EJB05_41762"/>
</dbReference>
<dbReference type="InterPro" id="IPR044861">
    <property type="entry name" value="IPNS-like_FE2OG_OXY"/>
</dbReference>
<evidence type="ECO:0000256" key="4">
    <source>
        <dbReference type="ARBA" id="ARBA00023004"/>
    </source>
</evidence>